<dbReference type="InterPro" id="IPR032710">
    <property type="entry name" value="NTF2-like_dom_sf"/>
</dbReference>
<dbReference type="AlphaFoldDB" id="A0A1M4ZA99"/>
<dbReference type="Proteomes" id="UP000184108">
    <property type="component" value="Unassembled WGS sequence"/>
</dbReference>
<protein>
    <recommendedName>
        <fullName evidence="3">SnoaL-like domain-containing protein</fullName>
    </recommendedName>
</protein>
<evidence type="ECO:0008006" key="3">
    <source>
        <dbReference type="Google" id="ProtNLM"/>
    </source>
</evidence>
<dbReference type="EMBL" id="FQVE01000002">
    <property type="protein sequence ID" value="SHF14983.1"/>
    <property type="molecule type" value="Genomic_DNA"/>
</dbReference>
<proteinExistence type="predicted"/>
<name>A0A1M4ZA99_9FLAO</name>
<organism evidence="1 2">
    <name type="scientific">Chryseobacterium vrystaatense</name>
    <dbReference type="NCBI Taxonomy" id="307480"/>
    <lineage>
        <taxon>Bacteria</taxon>
        <taxon>Pseudomonadati</taxon>
        <taxon>Bacteroidota</taxon>
        <taxon>Flavobacteriia</taxon>
        <taxon>Flavobacteriales</taxon>
        <taxon>Weeksellaceae</taxon>
        <taxon>Chryseobacterium group</taxon>
        <taxon>Chryseobacterium</taxon>
    </lineage>
</organism>
<reference evidence="2" key="1">
    <citation type="submission" date="2016-11" db="EMBL/GenBank/DDBJ databases">
        <authorList>
            <person name="Varghese N."/>
            <person name="Submissions S."/>
        </authorList>
    </citation>
    <scope>NUCLEOTIDE SEQUENCE [LARGE SCALE GENOMIC DNA]</scope>
    <source>
        <strain evidence="2">YR203</strain>
    </source>
</reference>
<gene>
    <name evidence="1" type="ORF">SAMN02787073_1533</name>
</gene>
<evidence type="ECO:0000313" key="1">
    <source>
        <dbReference type="EMBL" id="SHF14983.1"/>
    </source>
</evidence>
<sequence length="119" mass="14090">MVCQISDFMKDLNSLDIKHLEKWFTDESVIWIPPTKEISGKNRILALFKAIFRKYDCIEWQVFEIFPLGDQKYFYQTKSYGTMINKGIYENSICTVVHFSEAGKIIYLSDYFKDTQAFN</sequence>
<dbReference type="Gene3D" id="3.10.450.50">
    <property type="match status" value="1"/>
</dbReference>
<accession>A0A1M4ZA99</accession>
<evidence type="ECO:0000313" key="2">
    <source>
        <dbReference type="Proteomes" id="UP000184108"/>
    </source>
</evidence>
<dbReference type="SUPFAM" id="SSF54427">
    <property type="entry name" value="NTF2-like"/>
    <property type="match status" value="1"/>
</dbReference>